<dbReference type="InterPro" id="IPR018114">
    <property type="entry name" value="TRYPSIN_HIS"/>
</dbReference>
<name>A0A9N9S7U2_9DIPT</name>
<feature type="domain" description="Peptidase S1" evidence="7">
    <location>
        <begin position="331"/>
        <end position="573"/>
    </location>
</feature>
<dbReference type="PROSITE" id="PS50240">
    <property type="entry name" value="TRYPSIN_DOM"/>
    <property type="match status" value="1"/>
</dbReference>
<evidence type="ECO:0000313" key="8">
    <source>
        <dbReference type="EMBL" id="CAG9810929.1"/>
    </source>
</evidence>
<dbReference type="InterPro" id="IPR051487">
    <property type="entry name" value="Ser/Thr_Proteases_Immune/Dev"/>
</dbReference>
<keyword evidence="4" id="KW-0325">Glycoprotein</keyword>
<evidence type="ECO:0000259" key="7">
    <source>
        <dbReference type="PROSITE" id="PS50240"/>
    </source>
</evidence>
<dbReference type="Pfam" id="PF13855">
    <property type="entry name" value="LRR_8"/>
    <property type="match status" value="1"/>
</dbReference>
<evidence type="ECO:0000256" key="1">
    <source>
        <dbReference type="ARBA" id="ARBA00022614"/>
    </source>
</evidence>
<dbReference type="InterPro" id="IPR032675">
    <property type="entry name" value="LRR_dom_sf"/>
</dbReference>
<proteinExistence type="inferred from homology"/>
<dbReference type="InterPro" id="IPR003591">
    <property type="entry name" value="Leu-rich_rpt_typical-subtyp"/>
</dbReference>
<accession>A0A9N9S7U2</accession>
<keyword evidence="6" id="KW-0732">Signal</keyword>
<dbReference type="InterPro" id="IPR043504">
    <property type="entry name" value="Peptidase_S1_PA_chymotrypsin"/>
</dbReference>
<dbReference type="InterPro" id="IPR001611">
    <property type="entry name" value="Leu-rich_rpt"/>
</dbReference>
<dbReference type="InterPro" id="IPR009003">
    <property type="entry name" value="Peptidase_S1_PA"/>
</dbReference>
<dbReference type="FunFam" id="2.40.10.10:FF:000068">
    <property type="entry name" value="transmembrane protease serine 2"/>
    <property type="match status" value="1"/>
</dbReference>
<dbReference type="SMART" id="SM00020">
    <property type="entry name" value="Tryp_SPc"/>
    <property type="match status" value="1"/>
</dbReference>
<dbReference type="Gene3D" id="2.40.10.10">
    <property type="entry name" value="Trypsin-like serine proteases"/>
    <property type="match status" value="1"/>
</dbReference>
<dbReference type="SMART" id="SM00364">
    <property type="entry name" value="LRR_BAC"/>
    <property type="match status" value="3"/>
</dbReference>
<dbReference type="SMART" id="SM00369">
    <property type="entry name" value="LRR_TYP"/>
    <property type="match status" value="5"/>
</dbReference>
<dbReference type="PROSITE" id="PS00134">
    <property type="entry name" value="TRYPSIN_HIS"/>
    <property type="match status" value="1"/>
</dbReference>
<evidence type="ECO:0000256" key="3">
    <source>
        <dbReference type="ARBA" id="ARBA00023157"/>
    </source>
</evidence>
<dbReference type="SUPFAM" id="SSF50494">
    <property type="entry name" value="Trypsin-like serine proteases"/>
    <property type="match status" value="1"/>
</dbReference>
<reference evidence="8" key="2">
    <citation type="submission" date="2022-10" db="EMBL/GenBank/DDBJ databases">
        <authorList>
            <consortium name="ENA_rothamsted_submissions"/>
            <consortium name="culmorum"/>
            <person name="King R."/>
        </authorList>
    </citation>
    <scope>NUCLEOTIDE SEQUENCE</scope>
</reference>
<sequence length="588" mass="66179">MKFFAFLLTFLLCVVNLKYAACLKCQFDYGLFGYACNIKPDSRSMEEKHDYGKTDENVKIIEVEGFNKKDLTQLDLTDLSPFCQRFENATFVWIRELKSVNENLIQQCTNLKNIWIEGLEMEEIPENLFSFNSNLFGINLKSGKLRTLPENVFSKQNELEILNLDNNQISCLPPNIFMPLTELSNLYLSNNKIHALNPKWFESLQSLEIFGLYNNEIQDLPKNAFASLSSLKELHLDSNQLTTIHSDSFGIHKNLQIINLQNNKINAIDERIINKTAVEWLDMLGNVCSRENIHERNKIKQELINCFSSYRRRIEPNEVQCGSFLLHSSRIINGSSTGRNDFPWNAALVLKSGSYFCGGTLVSNKHVVTAAHCMNEKKNAHKFTSCDFSVLLGVHNLSIANEQGRILVDVNAIHIHPDWDVHSDSYDADIAVLELAEAVKFNKFVRPICVPDVESGAAGASLGTVIGFGKTEAGTISDVAKKIEISIYDFKNCSEHSSDHRSLISHRTFCGGSADGRGVCDGDSGSGVYVIHSLAYYLRGIVSSSFNNVILQCDVQREAIFTDVPKFYGWIKSGGLDVHAENTNRRRN</sequence>
<feature type="chain" id="PRO_5040210631" description="Peptidase S1 domain-containing protein" evidence="6">
    <location>
        <begin position="21"/>
        <end position="588"/>
    </location>
</feature>
<feature type="signal peptide" evidence="6">
    <location>
        <begin position="1"/>
        <end position="20"/>
    </location>
</feature>
<reference evidence="8" key="1">
    <citation type="submission" date="2022-01" db="EMBL/GenBank/DDBJ databases">
        <authorList>
            <person name="King R."/>
        </authorList>
    </citation>
    <scope>NUCLEOTIDE SEQUENCE</scope>
</reference>
<organism evidence="8 9">
    <name type="scientific">Chironomus riparius</name>
    <dbReference type="NCBI Taxonomy" id="315576"/>
    <lineage>
        <taxon>Eukaryota</taxon>
        <taxon>Metazoa</taxon>
        <taxon>Ecdysozoa</taxon>
        <taxon>Arthropoda</taxon>
        <taxon>Hexapoda</taxon>
        <taxon>Insecta</taxon>
        <taxon>Pterygota</taxon>
        <taxon>Neoptera</taxon>
        <taxon>Endopterygota</taxon>
        <taxon>Diptera</taxon>
        <taxon>Nematocera</taxon>
        <taxon>Chironomoidea</taxon>
        <taxon>Chironomidae</taxon>
        <taxon>Chironominae</taxon>
        <taxon>Chironomus</taxon>
    </lineage>
</organism>
<dbReference type="InterPro" id="IPR001254">
    <property type="entry name" value="Trypsin_dom"/>
</dbReference>
<dbReference type="EMBL" id="OU895880">
    <property type="protein sequence ID" value="CAG9810929.1"/>
    <property type="molecule type" value="Genomic_DNA"/>
</dbReference>
<dbReference type="GO" id="GO:0006508">
    <property type="term" value="P:proteolysis"/>
    <property type="evidence" value="ECO:0007669"/>
    <property type="project" value="InterPro"/>
</dbReference>
<dbReference type="Proteomes" id="UP001153620">
    <property type="component" value="Chromosome 4"/>
</dbReference>
<dbReference type="PANTHER" id="PTHR24256">
    <property type="entry name" value="TRYPTASE-RELATED"/>
    <property type="match status" value="1"/>
</dbReference>
<gene>
    <name evidence="8" type="ORF">CHIRRI_LOCUS13741</name>
</gene>
<dbReference type="SUPFAM" id="SSF52058">
    <property type="entry name" value="L domain-like"/>
    <property type="match status" value="1"/>
</dbReference>
<dbReference type="OrthoDB" id="2019384at2759"/>
<dbReference type="CDD" id="cd00190">
    <property type="entry name" value="Tryp_SPc"/>
    <property type="match status" value="1"/>
</dbReference>
<dbReference type="InterPro" id="IPR026906">
    <property type="entry name" value="LRR_5"/>
</dbReference>
<keyword evidence="9" id="KW-1185">Reference proteome</keyword>
<dbReference type="AlphaFoldDB" id="A0A9N9S7U2"/>
<keyword evidence="2" id="KW-0677">Repeat</keyword>
<dbReference type="PRINTS" id="PR00722">
    <property type="entry name" value="CHYMOTRYPSIN"/>
</dbReference>
<keyword evidence="1" id="KW-0433">Leucine-rich repeat</keyword>
<evidence type="ECO:0000256" key="2">
    <source>
        <dbReference type="ARBA" id="ARBA00022737"/>
    </source>
</evidence>
<dbReference type="PROSITE" id="PS51450">
    <property type="entry name" value="LRR"/>
    <property type="match status" value="1"/>
</dbReference>
<comment type="similarity">
    <text evidence="5">Belongs to the peptidase S1 family. CLIP subfamily.</text>
</comment>
<dbReference type="Pfam" id="PF13306">
    <property type="entry name" value="LRR_5"/>
    <property type="match status" value="1"/>
</dbReference>
<evidence type="ECO:0000256" key="4">
    <source>
        <dbReference type="ARBA" id="ARBA00023180"/>
    </source>
</evidence>
<dbReference type="Gene3D" id="3.80.10.10">
    <property type="entry name" value="Ribonuclease Inhibitor"/>
    <property type="match status" value="2"/>
</dbReference>
<evidence type="ECO:0000256" key="5">
    <source>
        <dbReference type="ARBA" id="ARBA00024195"/>
    </source>
</evidence>
<dbReference type="Pfam" id="PF00089">
    <property type="entry name" value="Trypsin"/>
    <property type="match status" value="1"/>
</dbReference>
<evidence type="ECO:0000256" key="6">
    <source>
        <dbReference type="SAM" id="SignalP"/>
    </source>
</evidence>
<dbReference type="GO" id="GO:0004252">
    <property type="term" value="F:serine-type endopeptidase activity"/>
    <property type="evidence" value="ECO:0007669"/>
    <property type="project" value="InterPro"/>
</dbReference>
<evidence type="ECO:0000313" key="9">
    <source>
        <dbReference type="Proteomes" id="UP001153620"/>
    </source>
</evidence>
<protein>
    <recommendedName>
        <fullName evidence="7">Peptidase S1 domain-containing protein</fullName>
    </recommendedName>
</protein>
<dbReference type="InterPro" id="IPR001314">
    <property type="entry name" value="Peptidase_S1A"/>
</dbReference>
<keyword evidence="3" id="KW-1015">Disulfide bond</keyword>